<protein>
    <recommendedName>
        <fullName evidence="3">Secreted protein</fullName>
    </recommendedName>
</protein>
<sequence>MQQRVFHLGEAVAGLLLSFLSPPLPPHTPRPPLVSVPPIKMSISAGDEQKRLPVHQTIPLIPLSSLTVVPRFMGFVFLWTRLLLRPSNNCDCLLSSAR</sequence>
<dbReference type="Proteomes" id="UP001054837">
    <property type="component" value="Unassembled WGS sequence"/>
</dbReference>
<comment type="caution">
    <text evidence="1">The sequence shown here is derived from an EMBL/GenBank/DDBJ whole genome shotgun (WGS) entry which is preliminary data.</text>
</comment>
<proteinExistence type="predicted"/>
<dbReference type="AlphaFoldDB" id="A0AAV4UBD7"/>
<keyword evidence="2" id="KW-1185">Reference proteome</keyword>
<gene>
    <name evidence="1" type="ORF">CDAR_177051</name>
</gene>
<dbReference type="EMBL" id="BPLQ01011044">
    <property type="protein sequence ID" value="GIY55098.1"/>
    <property type="molecule type" value="Genomic_DNA"/>
</dbReference>
<evidence type="ECO:0000313" key="2">
    <source>
        <dbReference type="Proteomes" id="UP001054837"/>
    </source>
</evidence>
<evidence type="ECO:0000313" key="1">
    <source>
        <dbReference type="EMBL" id="GIY55098.1"/>
    </source>
</evidence>
<accession>A0AAV4UBD7</accession>
<evidence type="ECO:0008006" key="3">
    <source>
        <dbReference type="Google" id="ProtNLM"/>
    </source>
</evidence>
<reference evidence="1 2" key="1">
    <citation type="submission" date="2021-06" db="EMBL/GenBank/DDBJ databases">
        <title>Caerostris darwini draft genome.</title>
        <authorList>
            <person name="Kono N."/>
            <person name="Arakawa K."/>
        </authorList>
    </citation>
    <scope>NUCLEOTIDE SEQUENCE [LARGE SCALE GENOMIC DNA]</scope>
</reference>
<organism evidence="1 2">
    <name type="scientific">Caerostris darwini</name>
    <dbReference type="NCBI Taxonomy" id="1538125"/>
    <lineage>
        <taxon>Eukaryota</taxon>
        <taxon>Metazoa</taxon>
        <taxon>Ecdysozoa</taxon>
        <taxon>Arthropoda</taxon>
        <taxon>Chelicerata</taxon>
        <taxon>Arachnida</taxon>
        <taxon>Araneae</taxon>
        <taxon>Araneomorphae</taxon>
        <taxon>Entelegynae</taxon>
        <taxon>Araneoidea</taxon>
        <taxon>Araneidae</taxon>
        <taxon>Caerostris</taxon>
    </lineage>
</organism>
<name>A0AAV4UBD7_9ARAC</name>